<organism evidence="1 2">
    <name type="scientific">Senegalimassilia faecalis</name>
    <dbReference type="NCBI Taxonomy" id="2509433"/>
    <lineage>
        <taxon>Bacteria</taxon>
        <taxon>Bacillati</taxon>
        <taxon>Actinomycetota</taxon>
        <taxon>Coriobacteriia</taxon>
        <taxon>Coriobacteriales</taxon>
        <taxon>Coriobacteriaceae</taxon>
        <taxon>Senegalimassilia</taxon>
    </lineage>
</organism>
<accession>A0A4V1QU67</accession>
<dbReference type="Proteomes" id="UP000293345">
    <property type="component" value="Unassembled WGS sequence"/>
</dbReference>
<dbReference type="AlphaFoldDB" id="A0A4V1QU67"/>
<name>A0A4V1QU67_9ACTN</name>
<dbReference type="RefSeq" id="WP_129425752.1">
    <property type="nucleotide sequence ID" value="NZ_SDPW01000001.1"/>
</dbReference>
<comment type="caution">
    <text evidence="1">The sequence shown here is derived from an EMBL/GenBank/DDBJ whole genome shotgun (WGS) entry which is preliminary data.</text>
</comment>
<reference evidence="1 2" key="1">
    <citation type="submission" date="2019-01" db="EMBL/GenBank/DDBJ databases">
        <title>Senegalimassilia sp. nov. KGMB04484 isolated human feces.</title>
        <authorList>
            <person name="Han K.-I."/>
            <person name="Kim J.-S."/>
            <person name="Lee K.C."/>
            <person name="Suh M.K."/>
            <person name="Eom M.K."/>
            <person name="Lee J.H."/>
            <person name="Park S.-H."/>
            <person name="Kang S.W."/>
            <person name="Park J.-E."/>
            <person name="Oh B.S."/>
            <person name="Yu S.Y."/>
            <person name="Choi S.-H."/>
            <person name="Lee D.H."/>
            <person name="Yoon H."/>
            <person name="Kim B.-Y."/>
            <person name="Lee J.H."/>
            <person name="Lee J.-S."/>
        </authorList>
    </citation>
    <scope>NUCLEOTIDE SEQUENCE [LARGE SCALE GENOMIC DNA]</scope>
    <source>
        <strain evidence="1 2">KGMB04484</strain>
    </source>
</reference>
<proteinExistence type="predicted"/>
<gene>
    <name evidence="1" type="ORF">ET524_10745</name>
</gene>
<dbReference type="OrthoDB" id="3196779at2"/>
<evidence type="ECO:0000313" key="2">
    <source>
        <dbReference type="Proteomes" id="UP000293345"/>
    </source>
</evidence>
<dbReference type="EMBL" id="SDPW01000001">
    <property type="protein sequence ID" value="RXZ54907.1"/>
    <property type="molecule type" value="Genomic_DNA"/>
</dbReference>
<evidence type="ECO:0000313" key="1">
    <source>
        <dbReference type="EMBL" id="RXZ54907.1"/>
    </source>
</evidence>
<protein>
    <submittedName>
        <fullName evidence="1">Uncharacterized protein</fullName>
    </submittedName>
</protein>
<sequence>MDVDDYTQPLESVMHQERMAVYPVPLKLKDRQELFETWCRLNPQALRQIELTALAINQRGLRVSTKYLIEKQRYEGTCELVGVPFHDGNGLEHVYAINNTDTPLLSRWLLEKHPDLNIELRKSIYDKENNHEA</sequence>
<keyword evidence="2" id="KW-1185">Reference proteome</keyword>